<organism evidence="3 4">
    <name type="scientific">Arthrobacter terrae</name>
    <dbReference type="NCBI Taxonomy" id="2935737"/>
    <lineage>
        <taxon>Bacteria</taxon>
        <taxon>Bacillati</taxon>
        <taxon>Actinomycetota</taxon>
        <taxon>Actinomycetes</taxon>
        <taxon>Micrococcales</taxon>
        <taxon>Micrococcaceae</taxon>
        <taxon>Arthrobacter</taxon>
    </lineage>
</organism>
<gene>
    <name evidence="3" type="ORF">IV500_10415</name>
</gene>
<name>A0A931G5C8_9MICC</name>
<feature type="compositionally biased region" description="Acidic residues" evidence="1">
    <location>
        <begin position="113"/>
        <end position="122"/>
    </location>
</feature>
<keyword evidence="2" id="KW-0812">Transmembrane</keyword>
<comment type="caution">
    <text evidence="3">The sequence shown here is derived from an EMBL/GenBank/DDBJ whole genome shotgun (WGS) entry which is preliminary data.</text>
</comment>
<feature type="transmembrane region" description="Helical" evidence="2">
    <location>
        <begin position="31"/>
        <end position="49"/>
    </location>
</feature>
<reference evidence="3 4" key="1">
    <citation type="submission" date="2020-11" db="EMBL/GenBank/DDBJ databases">
        <title>Arthrobacter antarcticus sp. nov., isolated from Antarctic Soil.</title>
        <authorList>
            <person name="Li J."/>
        </authorList>
    </citation>
    <scope>NUCLEOTIDE SEQUENCE [LARGE SCALE GENOMIC DNA]</scope>
    <source>
        <strain evidence="3 4">Z1-20</strain>
    </source>
</reference>
<evidence type="ECO:0000256" key="1">
    <source>
        <dbReference type="SAM" id="MobiDB-lite"/>
    </source>
</evidence>
<accession>A0A931G5C8</accession>
<feature type="region of interest" description="Disordered" evidence="1">
    <location>
        <begin position="67"/>
        <end position="122"/>
    </location>
</feature>
<dbReference type="EMBL" id="JADNYM010000011">
    <property type="protein sequence ID" value="MBG0739798.1"/>
    <property type="molecule type" value="Genomic_DNA"/>
</dbReference>
<dbReference type="Proteomes" id="UP000655366">
    <property type="component" value="Unassembled WGS sequence"/>
</dbReference>
<protein>
    <submittedName>
        <fullName evidence="3">Uncharacterized protein</fullName>
    </submittedName>
</protein>
<keyword evidence="4" id="KW-1185">Reference proteome</keyword>
<dbReference type="RefSeq" id="WP_196396726.1">
    <property type="nucleotide sequence ID" value="NZ_JADNYM010000011.1"/>
</dbReference>
<evidence type="ECO:0000256" key="2">
    <source>
        <dbReference type="SAM" id="Phobius"/>
    </source>
</evidence>
<evidence type="ECO:0000313" key="4">
    <source>
        <dbReference type="Proteomes" id="UP000655366"/>
    </source>
</evidence>
<dbReference type="AlphaFoldDB" id="A0A931G5C8"/>
<keyword evidence="2" id="KW-1133">Transmembrane helix</keyword>
<evidence type="ECO:0000313" key="3">
    <source>
        <dbReference type="EMBL" id="MBG0739798.1"/>
    </source>
</evidence>
<proteinExistence type="predicted"/>
<sequence>MHNLILVLATTPPNDSPTIRPGLDPDQVSPGFLGFLFTFGIVVIMFFLIRDMVKRIRRVRYRAQVEEDKRLGREAASGEADDDDDGPIVGRRTYHGGAGGKHGPDGDSLGSESQDDGPADRS</sequence>
<keyword evidence="2" id="KW-0472">Membrane</keyword>